<dbReference type="Gene3D" id="2.40.10.170">
    <property type="match status" value="1"/>
</dbReference>
<dbReference type="EMBL" id="HBEK01021417">
    <property type="protein sequence ID" value="CAD8401700.1"/>
    <property type="molecule type" value="Transcribed_RNA"/>
</dbReference>
<name>A0A7S0G7R6_9RHOD</name>
<reference evidence="2" key="1">
    <citation type="submission" date="2021-01" db="EMBL/GenBank/DDBJ databases">
        <authorList>
            <person name="Corre E."/>
            <person name="Pelletier E."/>
            <person name="Niang G."/>
            <person name="Scheremetjew M."/>
            <person name="Finn R."/>
            <person name="Kale V."/>
            <person name="Holt S."/>
            <person name="Cochrane G."/>
            <person name="Meng A."/>
            <person name="Brown T."/>
            <person name="Cohen L."/>
        </authorList>
    </citation>
    <scope>NUCLEOTIDE SEQUENCE</scope>
    <source>
        <strain evidence="2">UTEX LB 2760</strain>
    </source>
</reference>
<protein>
    <recommendedName>
        <fullName evidence="1">CarD-like/TRCF RNAP-interacting domain-containing protein</fullName>
    </recommendedName>
</protein>
<evidence type="ECO:0000259" key="1">
    <source>
        <dbReference type="Pfam" id="PF02559"/>
    </source>
</evidence>
<dbReference type="SUPFAM" id="SSF141259">
    <property type="entry name" value="CarD-like"/>
    <property type="match status" value="1"/>
</dbReference>
<gene>
    <name evidence="2" type="ORF">RMAR0315_LOCUS11704</name>
</gene>
<evidence type="ECO:0000313" key="2">
    <source>
        <dbReference type="EMBL" id="CAD8401700.1"/>
    </source>
</evidence>
<dbReference type="AlphaFoldDB" id="A0A7S0G7R6"/>
<sequence length="137" mass="15279">MLLKRVELVGRVTELEPEETVFSKKGEAFICAMAFLPGGILCLESSRRSGAQYACERRSRIVRWGSKPVDDLHVEKAISAIKVGELVIHDKYGIGRFLGVDTSTTGEDFAVLDYRDGDLLVPMSQLDRLSRVTKSQF</sequence>
<dbReference type="InterPro" id="IPR003711">
    <property type="entry name" value="CarD-like/TRCF_RID"/>
</dbReference>
<organism evidence="2">
    <name type="scientific">Rhodosorus marinus</name>
    <dbReference type="NCBI Taxonomy" id="101924"/>
    <lineage>
        <taxon>Eukaryota</taxon>
        <taxon>Rhodophyta</taxon>
        <taxon>Stylonematophyceae</taxon>
        <taxon>Stylonematales</taxon>
        <taxon>Stylonemataceae</taxon>
        <taxon>Rhodosorus</taxon>
    </lineage>
</organism>
<feature type="domain" description="CarD-like/TRCF RNAP-interacting" evidence="1">
    <location>
        <begin position="82"/>
        <end position="132"/>
    </location>
</feature>
<dbReference type="InterPro" id="IPR036101">
    <property type="entry name" value="CarD-like/TRCF_RID_sf"/>
</dbReference>
<proteinExistence type="predicted"/>
<dbReference type="Pfam" id="PF02559">
    <property type="entry name" value="CarD_TRCF_RID"/>
    <property type="match status" value="1"/>
</dbReference>
<accession>A0A7S0G7R6</accession>